<dbReference type="SUPFAM" id="SSF48498">
    <property type="entry name" value="Tetracyclin repressor-like, C-terminal domain"/>
    <property type="match status" value="1"/>
</dbReference>
<dbReference type="Gene3D" id="1.10.357.10">
    <property type="entry name" value="Tetracycline Repressor, domain 2"/>
    <property type="match status" value="1"/>
</dbReference>
<dbReference type="PANTHER" id="PTHR30055">
    <property type="entry name" value="HTH-TYPE TRANSCRIPTIONAL REGULATOR RUTR"/>
    <property type="match status" value="1"/>
</dbReference>
<reference evidence="5 6" key="1">
    <citation type="submission" date="2016-10" db="EMBL/GenBank/DDBJ databases">
        <authorList>
            <person name="de Groot N.N."/>
        </authorList>
    </citation>
    <scope>NUCLEOTIDE SEQUENCE [LARGE SCALE GENOMIC DNA]</scope>
    <source>
        <strain evidence="5 6">DSM 19182</strain>
    </source>
</reference>
<evidence type="ECO:0000259" key="3">
    <source>
        <dbReference type="PROSITE" id="PS50977"/>
    </source>
</evidence>
<dbReference type="GO" id="GO:0003700">
    <property type="term" value="F:DNA-binding transcription factor activity"/>
    <property type="evidence" value="ECO:0007669"/>
    <property type="project" value="TreeGrafter"/>
</dbReference>
<dbReference type="EMBL" id="FOBL01000012">
    <property type="protein sequence ID" value="SEL83984.1"/>
    <property type="molecule type" value="Genomic_DNA"/>
</dbReference>
<evidence type="ECO:0000313" key="5">
    <source>
        <dbReference type="EMBL" id="SEL83984.1"/>
    </source>
</evidence>
<dbReference type="Proteomes" id="UP000321425">
    <property type="component" value="Unassembled WGS sequence"/>
</dbReference>
<dbReference type="Gene3D" id="1.10.10.60">
    <property type="entry name" value="Homeodomain-like"/>
    <property type="match status" value="1"/>
</dbReference>
<dbReference type="InterPro" id="IPR050109">
    <property type="entry name" value="HTH-type_TetR-like_transc_reg"/>
</dbReference>
<evidence type="ECO:0000313" key="7">
    <source>
        <dbReference type="Proteomes" id="UP000321425"/>
    </source>
</evidence>
<evidence type="ECO:0000313" key="4">
    <source>
        <dbReference type="EMBL" id="GEK89468.1"/>
    </source>
</evidence>
<dbReference type="EMBL" id="BJUX01000015">
    <property type="protein sequence ID" value="GEK89468.1"/>
    <property type="molecule type" value="Genomic_DNA"/>
</dbReference>
<proteinExistence type="predicted"/>
<dbReference type="OrthoDB" id="9780939at2"/>
<name>A0A1H7THV6_9LACT</name>
<feature type="domain" description="HTH tetR-type" evidence="3">
    <location>
        <begin position="10"/>
        <end position="70"/>
    </location>
</feature>
<dbReference type="InterPro" id="IPR023772">
    <property type="entry name" value="DNA-bd_HTH_TetR-type_CS"/>
</dbReference>
<dbReference type="Proteomes" id="UP000198548">
    <property type="component" value="Unassembled WGS sequence"/>
</dbReference>
<dbReference type="InterPro" id="IPR036271">
    <property type="entry name" value="Tet_transcr_reg_TetR-rel_C_sf"/>
</dbReference>
<keyword evidence="7" id="KW-1185">Reference proteome</keyword>
<sequence>MDDAFQSLEKEKQERILNAAFKEFSEKGYKQASTNQIAKDAGIGKGTLFYYFGNKETLFNYLINEAFEIAYREYLSRIDFDETDFFNRIEEMSVLKWQVYARYERALSFMAHILMHSENYVLPEDLVKKRQKAEEIWGSLLTRNIDFSKFREDIPKETSLKFIRWTIEGFRAELEQRFKQADFQDYTNENLKPFYEEFYEHLDHLKKIYYKNSKGEQSKDVE</sequence>
<reference evidence="4 7" key="2">
    <citation type="submission" date="2019-07" db="EMBL/GenBank/DDBJ databases">
        <title>Whole genome shotgun sequence of Alkalibacterium putridalgicola NBRC 103243.</title>
        <authorList>
            <person name="Hosoyama A."/>
            <person name="Uohara A."/>
            <person name="Ohji S."/>
            <person name="Ichikawa N."/>
        </authorList>
    </citation>
    <scope>NUCLEOTIDE SEQUENCE [LARGE SCALE GENOMIC DNA]</scope>
    <source>
        <strain evidence="4 7">NBRC 103243</strain>
    </source>
</reference>
<gene>
    <name evidence="4" type="ORF">APU01nite_15070</name>
    <name evidence="5" type="ORF">SAMN04488100_11242</name>
</gene>
<dbReference type="SUPFAM" id="SSF46689">
    <property type="entry name" value="Homeodomain-like"/>
    <property type="match status" value="1"/>
</dbReference>
<dbReference type="PRINTS" id="PR00455">
    <property type="entry name" value="HTHTETR"/>
</dbReference>
<dbReference type="InterPro" id="IPR001647">
    <property type="entry name" value="HTH_TetR"/>
</dbReference>
<evidence type="ECO:0000256" key="2">
    <source>
        <dbReference type="PROSITE-ProRule" id="PRU00335"/>
    </source>
</evidence>
<organism evidence="5 6">
    <name type="scientific">Alkalibacterium putridalgicola</name>
    <dbReference type="NCBI Taxonomy" id="426703"/>
    <lineage>
        <taxon>Bacteria</taxon>
        <taxon>Bacillati</taxon>
        <taxon>Bacillota</taxon>
        <taxon>Bacilli</taxon>
        <taxon>Lactobacillales</taxon>
        <taxon>Carnobacteriaceae</taxon>
        <taxon>Alkalibacterium</taxon>
    </lineage>
</organism>
<dbReference type="AlphaFoldDB" id="A0A1H7THV6"/>
<dbReference type="RefSeq" id="WP_091487909.1">
    <property type="nucleotide sequence ID" value="NZ_BJUX01000015.1"/>
</dbReference>
<evidence type="ECO:0000256" key="1">
    <source>
        <dbReference type="ARBA" id="ARBA00023125"/>
    </source>
</evidence>
<keyword evidence="1 2" id="KW-0238">DNA-binding</keyword>
<feature type="DNA-binding region" description="H-T-H motif" evidence="2">
    <location>
        <begin position="33"/>
        <end position="52"/>
    </location>
</feature>
<dbReference type="PANTHER" id="PTHR30055:SF226">
    <property type="entry name" value="HTH-TYPE TRANSCRIPTIONAL REGULATOR PKSA"/>
    <property type="match status" value="1"/>
</dbReference>
<accession>A0A1H7THV6</accession>
<dbReference type="InterPro" id="IPR009057">
    <property type="entry name" value="Homeodomain-like_sf"/>
</dbReference>
<protein>
    <submittedName>
        <fullName evidence="4">TetR family transcriptional regulator</fullName>
    </submittedName>
    <submittedName>
        <fullName evidence="5">Transcriptional regulator, TetR family</fullName>
    </submittedName>
</protein>
<dbReference type="PROSITE" id="PS50977">
    <property type="entry name" value="HTH_TETR_2"/>
    <property type="match status" value="1"/>
</dbReference>
<evidence type="ECO:0000313" key="6">
    <source>
        <dbReference type="Proteomes" id="UP000198548"/>
    </source>
</evidence>
<dbReference type="STRING" id="426703.SAMN04488100_11242"/>
<dbReference type="Pfam" id="PF00440">
    <property type="entry name" value="TetR_N"/>
    <property type="match status" value="1"/>
</dbReference>
<dbReference type="PROSITE" id="PS01081">
    <property type="entry name" value="HTH_TETR_1"/>
    <property type="match status" value="1"/>
</dbReference>
<dbReference type="GO" id="GO:0000976">
    <property type="term" value="F:transcription cis-regulatory region binding"/>
    <property type="evidence" value="ECO:0007669"/>
    <property type="project" value="TreeGrafter"/>
</dbReference>